<dbReference type="CDD" id="cd00075">
    <property type="entry name" value="HATPase"/>
    <property type="match status" value="1"/>
</dbReference>
<keyword evidence="12" id="KW-0472">Membrane</keyword>
<protein>
    <recommendedName>
        <fullName evidence="3">histidine kinase</fullName>
        <ecNumber evidence="3">2.7.13.3</ecNumber>
    </recommendedName>
</protein>
<dbReference type="GO" id="GO:0007234">
    <property type="term" value="P:osmosensory signaling via phosphorelay pathway"/>
    <property type="evidence" value="ECO:0007669"/>
    <property type="project" value="TreeGrafter"/>
</dbReference>
<proteinExistence type="predicted"/>
<keyword evidence="4" id="KW-0597">Phosphoprotein</keyword>
<dbReference type="SUPFAM" id="SSF55781">
    <property type="entry name" value="GAF domain-like"/>
    <property type="match status" value="1"/>
</dbReference>
<dbReference type="PRINTS" id="PR00344">
    <property type="entry name" value="BCTRLSENSOR"/>
</dbReference>
<evidence type="ECO:0000256" key="1">
    <source>
        <dbReference type="ARBA" id="ARBA00000085"/>
    </source>
</evidence>
<dbReference type="SMART" id="SM00086">
    <property type="entry name" value="PAC"/>
    <property type="match status" value="1"/>
</dbReference>
<keyword evidence="8" id="KW-0418">Kinase</keyword>
<dbReference type="InterPro" id="IPR000014">
    <property type="entry name" value="PAS"/>
</dbReference>
<dbReference type="HOGENOM" id="CLU_000445_114_44_10"/>
<dbReference type="EMBL" id="CP010429">
    <property type="protein sequence ID" value="AKD54739.1"/>
    <property type="molecule type" value="Genomic_DNA"/>
</dbReference>
<name>A0A0E3ZT58_9BACT</name>
<evidence type="ECO:0000256" key="6">
    <source>
        <dbReference type="ARBA" id="ARBA00022692"/>
    </source>
</evidence>
<dbReference type="InterPro" id="IPR004358">
    <property type="entry name" value="Sig_transdc_His_kin-like_C"/>
</dbReference>
<accession>A0A0E3ZT58</accession>
<evidence type="ECO:0000259" key="14">
    <source>
        <dbReference type="PROSITE" id="PS50109"/>
    </source>
</evidence>
<dbReference type="GO" id="GO:0000156">
    <property type="term" value="F:phosphorelay response regulator activity"/>
    <property type="evidence" value="ECO:0007669"/>
    <property type="project" value="TreeGrafter"/>
</dbReference>
<evidence type="ECO:0000259" key="16">
    <source>
        <dbReference type="PROSITE" id="PS50113"/>
    </source>
</evidence>
<evidence type="ECO:0000256" key="12">
    <source>
        <dbReference type="ARBA" id="ARBA00023136"/>
    </source>
</evidence>
<dbReference type="SMART" id="SM00091">
    <property type="entry name" value="PAS"/>
    <property type="match status" value="2"/>
</dbReference>
<evidence type="ECO:0000256" key="9">
    <source>
        <dbReference type="ARBA" id="ARBA00022840"/>
    </source>
</evidence>
<keyword evidence="9" id="KW-0067">ATP-binding</keyword>
<dbReference type="Gene3D" id="3.30.450.40">
    <property type="match status" value="1"/>
</dbReference>
<dbReference type="CDD" id="cd00130">
    <property type="entry name" value="PAS"/>
    <property type="match status" value="1"/>
</dbReference>
<keyword evidence="5" id="KW-0808">Transferase</keyword>
<keyword evidence="11" id="KW-0902">Two-component regulatory system</keyword>
<evidence type="ECO:0000256" key="11">
    <source>
        <dbReference type="ARBA" id="ARBA00023012"/>
    </source>
</evidence>
<dbReference type="PROSITE" id="PS50112">
    <property type="entry name" value="PAS"/>
    <property type="match status" value="1"/>
</dbReference>
<keyword evidence="7" id="KW-0547">Nucleotide-binding</keyword>
<dbReference type="GO" id="GO:0000155">
    <property type="term" value="F:phosphorelay sensor kinase activity"/>
    <property type="evidence" value="ECO:0007669"/>
    <property type="project" value="InterPro"/>
</dbReference>
<feature type="domain" description="PAC" evidence="16">
    <location>
        <begin position="424"/>
        <end position="476"/>
    </location>
</feature>
<dbReference type="InterPro" id="IPR005467">
    <property type="entry name" value="His_kinase_dom"/>
</dbReference>
<dbReference type="InterPro" id="IPR013767">
    <property type="entry name" value="PAS_fold"/>
</dbReference>
<feature type="domain" description="PAS" evidence="15">
    <location>
        <begin position="338"/>
        <end position="409"/>
    </location>
</feature>
<dbReference type="Pfam" id="PF00989">
    <property type="entry name" value="PAS"/>
    <property type="match status" value="1"/>
</dbReference>
<dbReference type="InterPro" id="IPR001610">
    <property type="entry name" value="PAC"/>
</dbReference>
<dbReference type="InterPro" id="IPR003594">
    <property type="entry name" value="HATPase_dom"/>
</dbReference>
<dbReference type="InterPro" id="IPR050351">
    <property type="entry name" value="BphY/WalK/GraS-like"/>
</dbReference>
<comment type="subcellular location">
    <subcellularLocation>
        <location evidence="2">Membrane</location>
        <topology evidence="2">Multi-pass membrane protein</topology>
    </subcellularLocation>
</comment>
<keyword evidence="18" id="KW-1185">Reference proteome</keyword>
<dbReference type="InterPro" id="IPR003661">
    <property type="entry name" value="HisK_dim/P_dom"/>
</dbReference>
<keyword evidence="13" id="KW-0175">Coiled coil</keyword>
<evidence type="ECO:0000256" key="13">
    <source>
        <dbReference type="SAM" id="Coils"/>
    </source>
</evidence>
<dbReference type="InterPro" id="IPR036097">
    <property type="entry name" value="HisK_dim/P_sf"/>
</dbReference>
<dbReference type="Proteomes" id="UP000033054">
    <property type="component" value="Chromosome"/>
</dbReference>
<keyword evidence="10" id="KW-1133">Transmembrane helix</keyword>
<dbReference type="PANTHER" id="PTHR42878:SF7">
    <property type="entry name" value="SENSOR HISTIDINE KINASE GLRK"/>
    <property type="match status" value="1"/>
</dbReference>
<dbReference type="SUPFAM" id="SSF55874">
    <property type="entry name" value="ATPase domain of HSP90 chaperone/DNA topoisomerase II/histidine kinase"/>
    <property type="match status" value="1"/>
</dbReference>
<dbReference type="STRING" id="1379870.SD10_07285"/>
<dbReference type="GO" id="GO:0030295">
    <property type="term" value="F:protein kinase activator activity"/>
    <property type="evidence" value="ECO:0007669"/>
    <property type="project" value="TreeGrafter"/>
</dbReference>
<dbReference type="AlphaFoldDB" id="A0A0E3ZT58"/>
<dbReference type="PROSITE" id="PS50109">
    <property type="entry name" value="HIS_KIN"/>
    <property type="match status" value="1"/>
</dbReference>
<comment type="catalytic activity">
    <reaction evidence="1">
        <text>ATP + protein L-histidine = ADP + protein N-phospho-L-histidine.</text>
        <dbReference type="EC" id="2.7.13.3"/>
    </reaction>
</comment>
<gene>
    <name evidence="17" type="ORF">SD10_07285</name>
</gene>
<dbReference type="SUPFAM" id="SSF47384">
    <property type="entry name" value="Homodimeric domain of signal transducing histidine kinase"/>
    <property type="match status" value="1"/>
</dbReference>
<dbReference type="Pfam" id="PF08448">
    <property type="entry name" value="PAS_4"/>
    <property type="match status" value="1"/>
</dbReference>
<dbReference type="PROSITE" id="PS50113">
    <property type="entry name" value="PAC"/>
    <property type="match status" value="1"/>
</dbReference>
<dbReference type="Gene3D" id="3.30.565.10">
    <property type="entry name" value="Histidine kinase-like ATPase, C-terminal domain"/>
    <property type="match status" value="1"/>
</dbReference>
<dbReference type="Pfam" id="PF02518">
    <property type="entry name" value="HATPase_c"/>
    <property type="match status" value="1"/>
</dbReference>
<dbReference type="Pfam" id="PF00512">
    <property type="entry name" value="HisKA"/>
    <property type="match status" value="1"/>
</dbReference>
<dbReference type="InterPro" id="IPR035965">
    <property type="entry name" value="PAS-like_dom_sf"/>
</dbReference>
<dbReference type="SMART" id="SM00065">
    <property type="entry name" value="GAF"/>
    <property type="match status" value="1"/>
</dbReference>
<dbReference type="InterPro" id="IPR013656">
    <property type="entry name" value="PAS_4"/>
</dbReference>
<evidence type="ECO:0000256" key="5">
    <source>
        <dbReference type="ARBA" id="ARBA00022679"/>
    </source>
</evidence>
<dbReference type="SMART" id="SM00387">
    <property type="entry name" value="HATPase_c"/>
    <property type="match status" value="1"/>
</dbReference>
<reference evidence="17 18" key="1">
    <citation type="journal article" date="2014" name="Curr. Microbiol.">
        <title>Spirosoma radiotolerans sp. nov., a gamma-radiation-resistant bacterium isolated from gamma ray-irradiated soil.</title>
        <authorList>
            <person name="Lee J.J."/>
            <person name="Srinivasan S."/>
            <person name="Lim S."/>
            <person name="Joe M."/>
            <person name="Im S."/>
            <person name="Bae S.I."/>
            <person name="Park K.R."/>
            <person name="Han J.H."/>
            <person name="Park S.H."/>
            <person name="Joo B.M."/>
            <person name="Park S.J."/>
            <person name="Kim M.K."/>
        </authorList>
    </citation>
    <scope>NUCLEOTIDE SEQUENCE [LARGE SCALE GENOMIC DNA]</scope>
    <source>
        <strain evidence="17 18">DG5A</strain>
    </source>
</reference>
<feature type="domain" description="Histidine kinase" evidence="14">
    <location>
        <begin position="494"/>
        <end position="711"/>
    </location>
</feature>
<evidence type="ECO:0000256" key="7">
    <source>
        <dbReference type="ARBA" id="ARBA00022741"/>
    </source>
</evidence>
<dbReference type="PATRIC" id="fig|1379870.5.peg.1582"/>
<dbReference type="NCBIfam" id="TIGR00229">
    <property type="entry name" value="sensory_box"/>
    <property type="match status" value="1"/>
</dbReference>
<dbReference type="EC" id="2.7.13.3" evidence="3"/>
<evidence type="ECO:0000313" key="17">
    <source>
        <dbReference type="EMBL" id="AKD54739.1"/>
    </source>
</evidence>
<dbReference type="CDD" id="cd00082">
    <property type="entry name" value="HisKA"/>
    <property type="match status" value="1"/>
</dbReference>
<dbReference type="InterPro" id="IPR029016">
    <property type="entry name" value="GAF-like_dom_sf"/>
</dbReference>
<organism evidence="17 18">
    <name type="scientific">Spirosoma radiotolerans</name>
    <dbReference type="NCBI Taxonomy" id="1379870"/>
    <lineage>
        <taxon>Bacteria</taxon>
        <taxon>Pseudomonadati</taxon>
        <taxon>Bacteroidota</taxon>
        <taxon>Cytophagia</taxon>
        <taxon>Cytophagales</taxon>
        <taxon>Cytophagaceae</taxon>
        <taxon>Spirosoma</taxon>
    </lineage>
</organism>
<evidence type="ECO:0000256" key="3">
    <source>
        <dbReference type="ARBA" id="ARBA00012438"/>
    </source>
</evidence>
<evidence type="ECO:0000256" key="8">
    <source>
        <dbReference type="ARBA" id="ARBA00022777"/>
    </source>
</evidence>
<dbReference type="GO" id="GO:0016020">
    <property type="term" value="C:membrane"/>
    <property type="evidence" value="ECO:0007669"/>
    <property type="project" value="UniProtKB-SubCell"/>
</dbReference>
<dbReference type="Gene3D" id="1.10.287.130">
    <property type="match status" value="1"/>
</dbReference>
<sequence>MLWFLPDSDMTTSTPEKESVRLHALTSYNILDTLPEQEYDAITQIASHICQTPISLISLLDDHRQWFKSAHGLAMSQTPRQDAFCSHAINEPDQLMVVTDARIDKRFITNPLVTGEPNIVFYAGMPLVDGEGQALGTLCVFDRKPRQLDAQQQASLEALARQVVSLLQLRRSQSQLAEVSQTLQTLNQELHRSNQTLQTIVDNCPAGLVLWKAVWKKDRIIDFQYVFTNSKNATFTGLPIEQMTGNSLKSLFPEVAKDGLFKRLLTVIETRQQQQYQQSYDFNQRTAWGEFTLTPCGDGILFSFQDITQLKKTEQELKIHTDNLTQLVSERTTEIYQLSALQKAILEHAGVAIISTDTEGLIQTVNPAAEKLVGYRADELIGQHTPIMFYDPIDLDNKAKKLTEQLGQPVKPTFELFKLLADSQADNYTICSRDGRRTPVVLTRTALRDESGTITGYVGMATDITTQKQIELLLQQSLEREQELNKLKSKFVTTASHEFRTPLATIQSSVELVKLYLEQPREAAQPVIQRHLASIENQILNVSDMLSDMLNVAKIEAGKIDYNPQLIEIDQLIHDVIRTHFTERQDKRTVLVTVNGQPQLTYLDKKLMTHVLGNLLSNAFKFSTENPELHVDFEQKQLVLTVVDKGIGIPASELPQLFNTFFRASNAVTIQGSGLGLVIARQFVELHGGSLTIGSEENQGTHCTIKIPYQSYSC</sequence>
<dbReference type="InterPro" id="IPR000700">
    <property type="entry name" value="PAS-assoc_C"/>
</dbReference>
<evidence type="ECO:0000256" key="2">
    <source>
        <dbReference type="ARBA" id="ARBA00004141"/>
    </source>
</evidence>
<dbReference type="SUPFAM" id="SSF55785">
    <property type="entry name" value="PYP-like sensor domain (PAS domain)"/>
    <property type="match status" value="2"/>
</dbReference>
<dbReference type="InterPro" id="IPR036890">
    <property type="entry name" value="HATPase_C_sf"/>
</dbReference>
<evidence type="ECO:0000259" key="15">
    <source>
        <dbReference type="PROSITE" id="PS50112"/>
    </source>
</evidence>
<dbReference type="PANTHER" id="PTHR42878">
    <property type="entry name" value="TWO-COMPONENT HISTIDINE KINASE"/>
    <property type="match status" value="1"/>
</dbReference>
<evidence type="ECO:0000256" key="4">
    <source>
        <dbReference type="ARBA" id="ARBA00022553"/>
    </source>
</evidence>
<dbReference type="SMART" id="SM00388">
    <property type="entry name" value="HisKA"/>
    <property type="match status" value="1"/>
</dbReference>
<keyword evidence="6" id="KW-0812">Transmembrane</keyword>
<dbReference type="InterPro" id="IPR003018">
    <property type="entry name" value="GAF"/>
</dbReference>
<dbReference type="Pfam" id="PF01590">
    <property type="entry name" value="GAF"/>
    <property type="match status" value="1"/>
</dbReference>
<evidence type="ECO:0000256" key="10">
    <source>
        <dbReference type="ARBA" id="ARBA00022989"/>
    </source>
</evidence>
<dbReference type="GO" id="GO:0006355">
    <property type="term" value="P:regulation of DNA-templated transcription"/>
    <property type="evidence" value="ECO:0007669"/>
    <property type="project" value="InterPro"/>
</dbReference>
<evidence type="ECO:0000313" key="18">
    <source>
        <dbReference type="Proteomes" id="UP000033054"/>
    </source>
</evidence>
<feature type="coiled-coil region" evidence="13">
    <location>
        <begin position="169"/>
        <end position="203"/>
    </location>
</feature>
<dbReference type="KEGG" id="srd:SD10_07285"/>
<dbReference type="GO" id="GO:0005524">
    <property type="term" value="F:ATP binding"/>
    <property type="evidence" value="ECO:0007669"/>
    <property type="project" value="UniProtKB-KW"/>
</dbReference>
<dbReference type="Gene3D" id="3.30.450.20">
    <property type="entry name" value="PAS domain"/>
    <property type="match status" value="2"/>
</dbReference>